<dbReference type="Proteomes" id="UP001516400">
    <property type="component" value="Unassembled WGS sequence"/>
</dbReference>
<dbReference type="EMBL" id="JABFTP020000185">
    <property type="protein sequence ID" value="KAL3286952.1"/>
    <property type="molecule type" value="Genomic_DNA"/>
</dbReference>
<organism evidence="2 3">
    <name type="scientific">Cryptolaemus montrouzieri</name>
    <dbReference type="NCBI Taxonomy" id="559131"/>
    <lineage>
        <taxon>Eukaryota</taxon>
        <taxon>Metazoa</taxon>
        <taxon>Ecdysozoa</taxon>
        <taxon>Arthropoda</taxon>
        <taxon>Hexapoda</taxon>
        <taxon>Insecta</taxon>
        <taxon>Pterygota</taxon>
        <taxon>Neoptera</taxon>
        <taxon>Endopterygota</taxon>
        <taxon>Coleoptera</taxon>
        <taxon>Polyphaga</taxon>
        <taxon>Cucujiformia</taxon>
        <taxon>Coccinelloidea</taxon>
        <taxon>Coccinellidae</taxon>
        <taxon>Scymninae</taxon>
        <taxon>Scymnini</taxon>
        <taxon>Cryptolaemus</taxon>
    </lineage>
</organism>
<dbReference type="PROSITE" id="PS51029">
    <property type="entry name" value="MADF"/>
    <property type="match status" value="1"/>
</dbReference>
<evidence type="ECO:0000313" key="2">
    <source>
        <dbReference type="EMBL" id="KAL3286952.1"/>
    </source>
</evidence>
<evidence type="ECO:0000259" key="1">
    <source>
        <dbReference type="PROSITE" id="PS51029"/>
    </source>
</evidence>
<feature type="domain" description="MADF" evidence="1">
    <location>
        <begin position="14"/>
        <end position="105"/>
    </location>
</feature>
<name>A0ABD2P874_9CUCU</name>
<keyword evidence="3" id="KW-1185">Reference proteome</keyword>
<dbReference type="Pfam" id="PF10545">
    <property type="entry name" value="MADF_DNA_bdg"/>
    <property type="match status" value="1"/>
</dbReference>
<accession>A0ABD2P874</accession>
<sequence length="105" mass="12367">MADLRQCSREFLTDFIALYESFPSIWSVKSKEYSNREKKGEAYEKLVEINATATRDTVVKKVNPLRSVYRKELGKVNKSIRSGAGEDEMYKPYLWYFDLLHFLND</sequence>
<dbReference type="InterPro" id="IPR006578">
    <property type="entry name" value="MADF-dom"/>
</dbReference>
<dbReference type="SMART" id="SM00595">
    <property type="entry name" value="MADF"/>
    <property type="match status" value="1"/>
</dbReference>
<gene>
    <name evidence="2" type="ORF">HHI36_001438</name>
</gene>
<reference evidence="2 3" key="1">
    <citation type="journal article" date="2021" name="BMC Biol.">
        <title>Horizontally acquired antibacterial genes associated with adaptive radiation of ladybird beetles.</title>
        <authorList>
            <person name="Li H.S."/>
            <person name="Tang X.F."/>
            <person name="Huang Y.H."/>
            <person name="Xu Z.Y."/>
            <person name="Chen M.L."/>
            <person name="Du X.Y."/>
            <person name="Qiu B.Y."/>
            <person name="Chen P.T."/>
            <person name="Zhang W."/>
            <person name="Slipinski A."/>
            <person name="Escalona H.E."/>
            <person name="Waterhouse R.M."/>
            <person name="Zwick A."/>
            <person name="Pang H."/>
        </authorList>
    </citation>
    <scope>NUCLEOTIDE SEQUENCE [LARGE SCALE GENOMIC DNA]</scope>
    <source>
        <strain evidence="2">SYSU2018</strain>
    </source>
</reference>
<dbReference type="PANTHER" id="PTHR21505:SF8">
    <property type="entry name" value="DPT-YFP REPRESSOR BY OVEREXPRESSION, ISOFORM D-RELATED"/>
    <property type="match status" value="1"/>
</dbReference>
<comment type="caution">
    <text evidence="2">The sequence shown here is derived from an EMBL/GenBank/DDBJ whole genome shotgun (WGS) entry which is preliminary data.</text>
</comment>
<proteinExistence type="predicted"/>
<dbReference type="PANTHER" id="PTHR21505">
    <property type="entry name" value="MADF DOMAIN-CONTAINING PROTEIN-RELATED"/>
    <property type="match status" value="1"/>
</dbReference>
<protein>
    <recommendedName>
        <fullName evidence="1">MADF domain-containing protein</fullName>
    </recommendedName>
</protein>
<dbReference type="AlphaFoldDB" id="A0ABD2P874"/>
<evidence type="ECO:0000313" key="3">
    <source>
        <dbReference type="Proteomes" id="UP001516400"/>
    </source>
</evidence>